<sequence>MSFVVQQSSLHLTPSFGNQSFFQVLKFPGGITVIPPQSAFLLQKNLYVRLTNVNGSTVAPPTIVQTSVVLAIGNIPPSVPRLKQLAQAITGSHAGNLE</sequence>
<dbReference type="PANTHER" id="PTHR33826">
    <property type="entry name" value="F20B24.21"/>
    <property type="match status" value="1"/>
</dbReference>
<reference evidence="1" key="1">
    <citation type="journal article" date="2023" name="Nat. Commun.">
        <title>Diploid and tetraploid genomes of Acorus and the evolution of monocots.</title>
        <authorList>
            <person name="Ma L."/>
            <person name="Liu K.W."/>
            <person name="Li Z."/>
            <person name="Hsiao Y.Y."/>
            <person name="Qi Y."/>
            <person name="Fu T."/>
            <person name="Tang G.D."/>
            <person name="Zhang D."/>
            <person name="Sun W.H."/>
            <person name="Liu D.K."/>
            <person name="Li Y."/>
            <person name="Chen G.Z."/>
            <person name="Liu X.D."/>
            <person name="Liao X.Y."/>
            <person name="Jiang Y.T."/>
            <person name="Yu X."/>
            <person name="Hao Y."/>
            <person name="Huang J."/>
            <person name="Zhao X.W."/>
            <person name="Ke S."/>
            <person name="Chen Y.Y."/>
            <person name="Wu W.L."/>
            <person name="Hsu J.L."/>
            <person name="Lin Y.F."/>
            <person name="Huang M.D."/>
            <person name="Li C.Y."/>
            <person name="Huang L."/>
            <person name="Wang Z.W."/>
            <person name="Zhao X."/>
            <person name="Zhong W.Y."/>
            <person name="Peng D.H."/>
            <person name="Ahmad S."/>
            <person name="Lan S."/>
            <person name="Zhang J.S."/>
            <person name="Tsai W.C."/>
            <person name="Van de Peer Y."/>
            <person name="Liu Z.J."/>
        </authorList>
    </citation>
    <scope>NUCLEOTIDE SEQUENCE</scope>
    <source>
        <strain evidence="1">SCP</strain>
    </source>
</reference>
<accession>A0AAV9BKZ5</accession>
<dbReference type="PANTHER" id="PTHR33826:SF2">
    <property type="entry name" value="HYDROXYPROLINE-RICH GLYCOPROTEIN FAMILY PROTEIN"/>
    <property type="match status" value="1"/>
</dbReference>
<protein>
    <submittedName>
        <fullName evidence="1">Uncharacterized protein</fullName>
    </submittedName>
</protein>
<dbReference type="Proteomes" id="UP001179952">
    <property type="component" value="Unassembled WGS sequence"/>
</dbReference>
<reference evidence="1" key="2">
    <citation type="submission" date="2023-06" db="EMBL/GenBank/DDBJ databases">
        <authorList>
            <person name="Ma L."/>
            <person name="Liu K.-W."/>
            <person name="Li Z."/>
            <person name="Hsiao Y.-Y."/>
            <person name="Qi Y."/>
            <person name="Fu T."/>
            <person name="Tang G."/>
            <person name="Zhang D."/>
            <person name="Sun W.-H."/>
            <person name="Liu D.-K."/>
            <person name="Li Y."/>
            <person name="Chen G.-Z."/>
            <person name="Liu X.-D."/>
            <person name="Liao X.-Y."/>
            <person name="Jiang Y.-T."/>
            <person name="Yu X."/>
            <person name="Hao Y."/>
            <person name="Huang J."/>
            <person name="Zhao X.-W."/>
            <person name="Ke S."/>
            <person name="Chen Y.-Y."/>
            <person name="Wu W.-L."/>
            <person name="Hsu J.-L."/>
            <person name="Lin Y.-F."/>
            <person name="Huang M.-D."/>
            <person name="Li C.-Y."/>
            <person name="Huang L."/>
            <person name="Wang Z.-W."/>
            <person name="Zhao X."/>
            <person name="Zhong W.-Y."/>
            <person name="Peng D.-H."/>
            <person name="Ahmad S."/>
            <person name="Lan S."/>
            <person name="Zhang J.-S."/>
            <person name="Tsai W.-C."/>
            <person name="Van De Peer Y."/>
            <person name="Liu Z.-J."/>
        </authorList>
    </citation>
    <scope>NUCLEOTIDE SEQUENCE</scope>
    <source>
        <strain evidence="1">SCP</strain>
        <tissue evidence="1">Leaves</tissue>
    </source>
</reference>
<comment type="caution">
    <text evidence="1">The sequence shown here is derived from an EMBL/GenBank/DDBJ whole genome shotgun (WGS) entry which is preliminary data.</text>
</comment>
<gene>
    <name evidence="1" type="ORF">QJS04_geneDACA022220</name>
</gene>
<proteinExistence type="predicted"/>
<evidence type="ECO:0000313" key="1">
    <source>
        <dbReference type="EMBL" id="KAK1277115.1"/>
    </source>
</evidence>
<organism evidence="1 2">
    <name type="scientific">Acorus gramineus</name>
    <name type="common">Dwarf sweet flag</name>
    <dbReference type="NCBI Taxonomy" id="55184"/>
    <lineage>
        <taxon>Eukaryota</taxon>
        <taxon>Viridiplantae</taxon>
        <taxon>Streptophyta</taxon>
        <taxon>Embryophyta</taxon>
        <taxon>Tracheophyta</taxon>
        <taxon>Spermatophyta</taxon>
        <taxon>Magnoliopsida</taxon>
        <taxon>Liliopsida</taxon>
        <taxon>Acoraceae</taxon>
        <taxon>Acorus</taxon>
    </lineage>
</organism>
<dbReference type="EMBL" id="JAUJYN010000002">
    <property type="protein sequence ID" value="KAK1277115.1"/>
    <property type="molecule type" value="Genomic_DNA"/>
</dbReference>
<name>A0AAV9BKZ5_ACOGR</name>
<dbReference type="AlphaFoldDB" id="A0AAV9BKZ5"/>
<keyword evidence="2" id="KW-1185">Reference proteome</keyword>
<evidence type="ECO:0000313" key="2">
    <source>
        <dbReference type="Proteomes" id="UP001179952"/>
    </source>
</evidence>